<dbReference type="AlphaFoldDB" id="A0A2T1KHA1"/>
<dbReference type="EMBL" id="PXNP01000031">
    <property type="protein sequence ID" value="PSF09504.1"/>
    <property type="molecule type" value="Genomic_DNA"/>
</dbReference>
<gene>
    <name evidence="1" type="ORF">C7H09_07835</name>
</gene>
<evidence type="ECO:0000313" key="2">
    <source>
        <dbReference type="Proteomes" id="UP000239866"/>
    </source>
</evidence>
<comment type="caution">
    <text evidence="1">The sequence shown here is derived from an EMBL/GenBank/DDBJ whole genome shotgun (WGS) entry which is preliminary data.</text>
</comment>
<keyword evidence="2" id="KW-1185">Reference proteome</keyword>
<sequence length="70" mass="7731">MRYCGICSRLIHQLLCMLIAFHWECSGGSFVKYGSSQPALFTRALIERSEGTGCWHCLSGFASSARVAVE</sequence>
<dbReference type="Proteomes" id="UP000239866">
    <property type="component" value="Unassembled WGS sequence"/>
</dbReference>
<proteinExistence type="predicted"/>
<reference evidence="1 2" key="1">
    <citation type="submission" date="2018-03" db="EMBL/GenBank/DDBJ databases">
        <title>Marinobacter brunus sp. nov., a marine bacterium of Gamma-proteobacteria isolated from the surface seawater of the South China Sea.</title>
        <authorList>
            <person name="Cheng H."/>
            <person name="Wu Y.-H."/>
            <person name="Xamxidin M."/>
            <person name="Xu X.-W."/>
        </authorList>
    </citation>
    <scope>NUCLEOTIDE SEQUENCE [LARGE SCALE GENOMIC DNA]</scope>
    <source>
        <strain evidence="1 2">NH169-3</strain>
    </source>
</reference>
<organism evidence="1 2">
    <name type="scientific">Marinobacter fuscus</name>
    <dbReference type="NCBI Taxonomy" id="2109942"/>
    <lineage>
        <taxon>Bacteria</taxon>
        <taxon>Pseudomonadati</taxon>
        <taxon>Pseudomonadota</taxon>
        <taxon>Gammaproteobacteria</taxon>
        <taxon>Pseudomonadales</taxon>
        <taxon>Marinobacteraceae</taxon>
        <taxon>Marinobacter</taxon>
    </lineage>
</organism>
<protein>
    <submittedName>
        <fullName evidence="1">Uncharacterized protein</fullName>
    </submittedName>
</protein>
<evidence type="ECO:0000313" key="1">
    <source>
        <dbReference type="EMBL" id="PSF09504.1"/>
    </source>
</evidence>
<name>A0A2T1KHA1_9GAMM</name>
<accession>A0A2T1KHA1</accession>